<feature type="transmembrane region" description="Helical" evidence="1">
    <location>
        <begin position="83"/>
        <end position="102"/>
    </location>
</feature>
<dbReference type="EMBL" id="CP136890">
    <property type="protein sequence ID" value="WOK91886.1"/>
    <property type="molecule type" value="Genomic_DNA"/>
</dbReference>
<feature type="signal peptide" evidence="2">
    <location>
        <begin position="1"/>
        <end position="21"/>
    </location>
</feature>
<evidence type="ECO:0000313" key="5">
    <source>
        <dbReference type="Proteomes" id="UP001327560"/>
    </source>
</evidence>
<evidence type="ECO:0000256" key="1">
    <source>
        <dbReference type="SAM" id="Phobius"/>
    </source>
</evidence>
<proteinExistence type="predicted"/>
<name>A0AAQ3JLK6_9LILI</name>
<keyword evidence="5" id="KW-1185">Reference proteome</keyword>
<organism evidence="4 5">
    <name type="scientific">Canna indica</name>
    <name type="common">Indian-shot</name>
    <dbReference type="NCBI Taxonomy" id="4628"/>
    <lineage>
        <taxon>Eukaryota</taxon>
        <taxon>Viridiplantae</taxon>
        <taxon>Streptophyta</taxon>
        <taxon>Embryophyta</taxon>
        <taxon>Tracheophyta</taxon>
        <taxon>Spermatophyta</taxon>
        <taxon>Magnoliopsida</taxon>
        <taxon>Liliopsida</taxon>
        <taxon>Zingiberales</taxon>
        <taxon>Cannaceae</taxon>
        <taxon>Canna</taxon>
    </lineage>
</organism>
<accession>A0AAQ3JLK6</accession>
<sequence>MARLLLFALLSAGFFATVSVGRPSPAVVQSDAMELNKLVLADAPTGGFPAKEVKMGLASAPGSLIRHWKHHHRIDKSVAGAEVILGGLAVAIIIAVICYIRVTRKRVDDIKA</sequence>
<dbReference type="EMBL" id="CP136890">
    <property type="protein sequence ID" value="WOK91887.1"/>
    <property type="molecule type" value="Genomic_DNA"/>
</dbReference>
<evidence type="ECO:0000313" key="4">
    <source>
        <dbReference type="EMBL" id="WOK91887.1"/>
    </source>
</evidence>
<dbReference type="Proteomes" id="UP001327560">
    <property type="component" value="Chromosome 1"/>
</dbReference>
<protein>
    <submittedName>
        <fullName evidence="4">Uncharacterized protein</fullName>
    </submittedName>
</protein>
<keyword evidence="1" id="KW-0472">Membrane</keyword>
<keyword evidence="1" id="KW-1133">Transmembrane helix</keyword>
<reference evidence="4 5" key="1">
    <citation type="submission" date="2023-10" db="EMBL/GenBank/DDBJ databases">
        <title>Chromosome-scale genome assembly provides insights into flower coloration mechanisms of Canna indica.</title>
        <authorList>
            <person name="Li C."/>
        </authorList>
    </citation>
    <scope>NUCLEOTIDE SEQUENCE [LARGE SCALE GENOMIC DNA]</scope>
    <source>
        <tissue evidence="4">Flower</tissue>
    </source>
</reference>
<dbReference type="PANTHER" id="PTHR34558:SF9">
    <property type="entry name" value="F3L24.15 PROTEIN"/>
    <property type="match status" value="1"/>
</dbReference>
<keyword evidence="2" id="KW-0732">Signal</keyword>
<evidence type="ECO:0000313" key="3">
    <source>
        <dbReference type="EMBL" id="WOK91886.1"/>
    </source>
</evidence>
<gene>
    <name evidence="3" type="ORF">Cni_G00577</name>
    <name evidence="4" type="ORF">Cni_G00578</name>
</gene>
<feature type="chain" id="PRO_5044712140" evidence="2">
    <location>
        <begin position="22"/>
        <end position="112"/>
    </location>
</feature>
<keyword evidence="1" id="KW-0812">Transmembrane</keyword>
<dbReference type="AlphaFoldDB" id="A0AAQ3JLK6"/>
<evidence type="ECO:0000256" key="2">
    <source>
        <dbReference type="SAM" id="SignalP"/>
    </source>
</evidence>
<dbReference type="PANTHER" id="PTHR34558">
    <property type="entry name" value="EXPRESSED PROTEIN"/>
    <property type="match status" value="1"/>
</dbReference>